<dbReference type="Gene3D" id="2.60.120.10">
    <property type="entry name" value="Jelly Rolls"/>
    <property type="match status" value="1"/>
</dbReference>
<dbReference type="PANTHER" id="PTHR24567:SF74">
    <property type="entry name" value="HTH-TYPE TRANSCRIPTIONAL REGULATOR ARCR"/>
    <property type="match status" value="1"/>
</dbReference>
<dbReference type="Proteomes" id="UP000297966">
    <property type="component" value="Unassembled WGS sequence"/>
</dbReference>
<dbReference type="Pfam" id="PF00027">
    <property type="entry name" value="cNMP_binding"/>
    <property type="match status" value="1"/>
</dbReference>
<dbReference type="Pfam" id="PF13545">
    <property type="entry name" value="HTH_Crp_2"/>
    <property type="match status" value="1"/>
</dbReference>
<evidence type="ECO:0000313" key="7">
    <source>
        <dbReference type="Proteomes" id="UP000297966"/>
    </source>
</evidence>
<comment type="caution">
    <text evidence="6">The sequence shown here is derived from an EMBL/GenBank/DDBJ whole genome shotgun (WGS) entry which is preliminary data.</text>
</comment>
<feature type="domain" description="HTH crp-type" evidence="5">
    <location>
        <begin position="149"/>
        <end position="221"/>
    </location>
</feature>
<evidence type="ECO:0000259" key="4">
    <source>
        <dbReference type="PROSITE" id="PS50042"/>
    </source>
</evidence>
<dbReference type="GO" id="GO:0005829">
    <property type="term" value="C:cytosol"/>
    <property type="evidence" value="ECO:0007669"/>
    <property type="project" value="TreeGrafter"/>
</dbReference>
<dbReference type="GO" id="GO:0003677">
    <property type="term" value="F:DNA binding"/>
    <property type="evidence" value="ECO:0007669"/>
    <property type="project" value="UniProtKB-KW"/>
</dbReference>
<keyword evidence="7" id="KW-1185">Reference proteome</keyword>
<dbReference type="RefSeq" id="WP_135176438.1">
    <property type="nucleotide sequence ID" value="NZ_SPQT01000015.1"/>
</dbReference>
<dbReference type="PANTHER" id="PTHR24567">
    <property type="entry name" value="CRP FAMILY TRANSCRIPTIONAL REGULATORY PROTEIN"/>
    <property type="match status" value="1"/>
</dbReference>
<reference evidence="6 7" key="1">
    <citation type="submission" date="2019-03" db="EMBL/GenBank/DDBJ databases">
        <title>Bradyrhizobium diversity isolated from nodules of Chamaecrista fasciculata.</title>
        <authorList>
            <person name="Klepa M.S."/>
            <person name="Urquiaga M.O."/>
            <person name="Hungria M."/>
            <person name="Delamuta J.R."/>
        </authorList>
    </citation>
    <scope>NUCLEOTIDE SEQUENCE [LARGE SCALE GENOMIC DNA]</scope>
    <source>
        <strain evidence="6 7">CNPSo 3448</strain>
    </source>
</reference>
<organism evidence="6 7">
    <name type="scientific">Bradyrhizobium niftali</name>
    <dbReference type="NCBI Taxonomy" id="2560055"/>
    <lineage>
        <taxon>Bacteria</taxon>
        <taxon>Pseudomonadati</taxon>
        <taxon>Pseudomonadota</taxon>
        <taxon>Alphaproteobacteria</taxon>
        <taxon>Hyphomicrobiales</taxon>
        <taxon>Nitrobacteraceae</taxon>
        <taxon>Bradyrhizobium</taxon>
    </lineage>
</organism>
<gene>
    <name evidence="6" type="ORF">E4K65_25350</name>
</gene>
<evidence type="ECO:0000259" key="5">
    <source>
        <dbReference type="PROSITE" id="PS51063"/>
    </source>
</evidence>
<dbReference type="CDD" id="cd00038">
    <property type="entry name" value="CAP_ED"/>
    <property type="match status" value="1"/>
</dbReference>
<protein>
    <submittedName>
        <fullName evidence="6">Crp/Fnr family transcriptional regulator</fullName>
    </submittedName>
</protein>
<sequence>MHPDRQLEFLKRVKILDALSQVSLEDLAKTCRWHTYKRGEEILGYRDPSNNVFFLVSGRVRAIIHSARGKAIILRDLRTGDIFGEISAIDGSPRSASIEALEAATVATLTSSQFENLLLKEPSVAMATLRHIAGELRRLSQRVLEFSTLVVQNRIQAELLRLAADAGRDGAQPLLSPAPSLSDIANRVSTHREAVSREVSRLTSIGLLRREGRNLRVTDIGRLEKLVRDIKGE</sequence>
<evidence type="ECO:0000256" key="2">
    <source>
        <dbReference type="ARBA" id="ARBA00023125"/>
    </source>
</evidence>
<dbReference type="InterPro" id="IPR000595">
    <property type="entry name" value="cNMP-bd_dom"/>
</dbReference>
<proteinExistence type="predicted"/>
<dbReference type="InterPro" id="IPR012318">
    <property type="entry name" value="HTH_CRP"/>
</dbReference>
<dbReference type="SUPFAM" id="SSF51206">
    <property type="entry name" value="cAMP-binding domain-like"/>
    <property type="match status" value="1"/>
</dbReference>
<dbReference type="OrthoDB" id="3182344at2"/>
<name>A0A4Y9LPW0_9BRAD</name>
<keyword evidence="2" id="KW-0238">DNA-binding</keyword>
<dbReference type="PROSITE" id="PS51063">
    <property type="entry name" value="HTH_CRP_2"/>
    <property type="match status" value="1"/>
</dbReference>
<dbReference type="InterPro" id="IPR050397">
    <property type="entry name" value="Env_Response_Regulators"/>
</dbReference>
<evidence type="ECO:0000256" key="3">
    <source>
        <dbReference type="ARBA" id="ARBA00023163"/>
    </source>
</evidence>
<accession>A0A4Y9LPW0</accession>
<dbReference type="InterPro" id="IPR036390">
    <property type="entry name" value="WH_DNA-bd_sf"/>
</dbReference>
<dbReference type="Gene3D" id="1.10.10.10">
    <property type="entry name" value="Winged helix-like DNA-binding domain superfamily/Winged helix DNA-binding domain"/>
    <property type="match status" value="1"/>
</dbReference>
<dbReference type="InterPro" id="IPR014710">
    <property type="entry name" value="RmlC-like_jellyroll"/>
</dbReference>
<dbReference type="InterPro" id="IPR018490">
    <property type="entry name" value="cNMP-bd_dom_sf"/>
</dbReference>
<evidence type="ECO:0000313" key="6">
    <source>
        <dbReference type="EMBL" id="TFV45371.1"/>
    </source>
</evidence>
<dbReference type="InterPro" id="IPR036388">
    <property type="entry name" value="WH-like_DNA-bd_sf"/>
</dbReference>
<dbReference type="AlphaFoldDB" id="A0A4Y9LPW0"/>
<feature type="domain" description="Cyclic nucleotide-binding" evidence="4">
    <location>
        <begin position="15"/>
        <end position="135"/>
    </location>
</feature>
<dbReference type="EMBL" id="SPQT01000015">
    <property type="protein sequence ID" value="TFV45371.1"/>
    <property type="molecule type" value="Genomic_DNA"/>
</dbReference>
<dbReference type="PROSITE" id="PS50042">
    <property type="entry name" value="CNMP_BINDING_3"/>
    <property type="match status" value="1"/>
</dbReference>
<dbReference type="GO" id="GO:0003700">
    <property type="term" value="F:DNA-binding transcription factor activity"/>
    <property type="evidence" value="ECO:0007669"/>
    <property type="project" value="TreeGrafter"/>
</dbReference>
<dbReference type="SMART" id="SM00100">
    <property type="entry name" value="cNMP"/>
    <property type="match status" value="1"/>
</dbReference>
<dbReference type="SUPFAM" id="SSF46785">
    <property type="entry name" value="Winged helix' DNA-binding domain"/>
    <property type="match status" value="1"/>
</dbReference>
<keyword evidence="3" id="KW-0804">Transcription</keyword>
<keyword evidence="1" id="KW-0805">Transcription regulation</keyword>
<evidence type="ECO:0000256" key="1">
    <source>
        <dbReference type="ARBA" id="ARBA00023015"/>
    </source>
</evidence>